<dbReference type="GO" id="GO:0005789">
    <property type="term" value="C:endoplasmic reticulum membrane"/>
    <property type="evidence" value="ECO:0007669"/>
    <property type="project" value="UniProtKB-SubCell"/>
</dbReference>
<name>A0A7I4Y415_HAECO</name>
<comment type="catalytic activity">
    <reaction evidence="9 10">
        <text>an alpha-D-Man-(1-&gt;3)-beta-D-Man-(1-&gt;4)-beta-D-GlcNAc-(1-&gt;4)-alpha-D-GlcNAc-diphospho-di-trans,poly-cis-dolichol + GDP-alpha-D-mannose = an alpha-D-Man-(1-&gt;3)-[alpha-D-Man-(1-&gt;6)]-beta-D-Man-(1-&gt;4)-beta-D-GlcNAc-(1-&gt;4)-alpha-D-GlcNAc-diphospho-di-trans,poly-cis-dolichol + GDP + H(+)</text>
        <dbReference type="Rhea" id="RHEA:29519"/>
        <dbReference type="Rhea" id="RHEA-COMP:19513"/>
        <dbReference type="Rhea" id="RHEA-COMP:19515"/>
        <dbReference type="ChEBI" id="CHEBI:15378"/>
        <dbReference type="ChEBI" id="CHEBI:57527"/>
        <dbReference type="ChEBI" id="CHEBI:58189"/>
        <dbReference type="ChEBI" id="CHEBI:132510"/>
        <dbReference type="ChEBI" id="CHEBI:132511"/>
        <dbReference type="EC" id="2.4.1.257"/>
    </reaction>
    <physiologicalReaction direction="left-to-right" evidence="9 10">
        <dbReference type="Rhea" id="RHEA:29520"/>
    </physiologicalReaction>
</comment>
<evidence type="ECO:0000256" key="2">
    <source>
        <dbReference type="ARBA" id="ARBA00022676"/>
    </source>
</evidence>
<dbReference type="Pfam" id="PF13439">
    <property type="entry name" value="Glyco_transf_4"/>
    <property type="match status" value="1"/>
</dbReference>
<dbReference type="PANTHER" id="PTHR45918">
    <property type="entry name" value="ALPHA-1,3/1,6-MANNOSYLTRANSFERASE ALG2"/>
    <property type="match status" value="1"/>
</dbReference>
<evidence type="ECO:0000256" key="10">
    <source>
        <dbReference type="RuleBase" id="RU367136"/>
    </source>
</evidence>
<dbReference type="AlphaFoldDB" id="A0A7I4Y415"/>
<comment type="subcellular location">
    <subcellularLocation>
        <location evidence="10">Endoplasmic reticulum membrane</location>
        <topology evidence="10">Single-pass membrane protein</topology>
    </subcellularLocation>
</comment>
<dbReference type="UniPathway" id="UPA00378"/>
<dbReference type="InterPro" id="IPR001296">
    <property type="entry name" value="Glyco_trans_1"/>
</dbReference>
<dbReference type="InterPro" id="IPR027054">
    <property type="entry name" value="ALG2"/>
</dbReference>
<dbReference type="FunFam" id="3.40.50.2000:FF:000210">
    <property type="entry name" value="Alpha-1,3/1,6-mannosyltransferase ALG2"/>
    <property type="match status" value="1"/>
</dbReference>
<comment type="catalytic activity">
    <reaction evidence="8 10">
        <text>a beta-D-Man-(1-&gt;4)-beta-D-GlcNAc-(1-&gt;4)-alpha-D-GlcNAc-diphospho-di-trans,poly-cis-dolichol + GDP-alpha-D-mannose = an alpha-D-Man-(1-&gt;3)-beta-D-Man-(1-&gt;4)-beta-D-GlcNAc-(1-&gt;4)-alpha-D-GlcNAc-diphospho-di-trans,poly-cis-dolichol + GDP + H(+)</text>
        <dbReference type="Rhea" id="RHEA:29515"/>
        <dbReference type="Rhea" id="RHEA-COMP:19511"/>
        <dbReference type="Rhea" id="RHEA-COMP:19513"/>
        <dbReference type="ChEBI" id="CHEBI:15378"/>
        <dbReference type="ChEBI" id="CHEBI:57527"/>
        <dbReference type="ChEBI" id="CHEBI:58189"/>
        <dbReference type="ChEBI" id="CHEBI:58472"/>
        <dbReference type="ChEBI" id="CHEBI:132510"/>
        <dbReference type="EC" id="2.4.1.132"/>
    </reaction>
    <physiologicalReaction direction="left-to-right" evidence="8 10">
        <dbReference type="Rhea" id="RHEA:29516"/>
    </physiologicalReaction>
</comment>
<sequence>MRVTFLHPDLGIGGAERLIIDAAVALQNKGHQVKIVTNQYDINHAFKETKNLDVTVIQWFPRVIFGYMWALCAYIRMCLAAVYVCLCVKSDVIICDQVSAALIVLRCLSRSRIIFYCHFPDMLLTTRESLLKSLYRYFLDSIEEFSTGLADVICVNSLFTAAVVKKTFKSLQNRELSVLYPTLNTHSFDDAGDCDIPEVPSTAKHIFLSLNRFEVKKNVKLAIEAFAALRQMLSEDEFSCCHLIVAGGYDRLNFENITYFEELVKCASDMGLDSAEVTFLRSPSDEEKASLLRCSRAVLYTPHNEHFGIVPIEAMYVGTPVIAVNSGGPTESIAHGETGFLADQTAQAFAQYMFMLIRDENLRKKMTEMGPKRVRELFDFDAFSNRLDHIVRGNEHD</sequence>
<evidence type="ECO:0000259" key="11">
    <source>
        <dbReference type="Pfam" id="PF00534"/>
    </source>
</evidence>
<dbReference type="EC" id="2.4.1.132" evidence="10"/>
<reference evidence="14" key="1">
    <citation type="submission" date="2020-12" db="UniProtKB">
        <authorList>
            <consortium name="WormBaseParasite"/>
        </authorList>
    </citation>
    <scope>IDENTIFICATION</scope>
    <source>
        <strain evidence="14">MHco3</strain>
    </source>
</reference>
<accession>A0A7I4Y415</accession>
<dbReference type="GO" id="GO:0102704">
    <property type="term" value="F:GDP-Man:Man(2)GlcNAc(2)-PP-Dol alpha-1,6-mannosyltransferase activity"/>
    <property type="evidence" value="ECO:0007669"/>
    <property type="project" value="UniProtKB-UniRule"/>
</dbReference>
<evidence type="ECO:0000256" key="6">
    <source>
        <dbReference type="ARBA" id="ARBA00022989"/>
    </source>
</evidence>
<evidence type="ECO:0000259" key="12">
    <source>
        <dbReference type="Pfam" id="PF13439"/>
    </source>
</evidence>
<dbReference type="Gene3D" id="3.40.50.2000">
    <property type="entry name" value="Glycogen Phosphorylase B"/>
    <property type="match status" value="2"/>
</dbReference>
<dbReference type="OMA" id="AMYMKCP"/>
<evidence type="ECO:0000313" key="13">
    <source>
        <dbReference type="Proteomes" id="UP000025227"/>
    </source>
</evidence>
<dbReference type="CDD" id="cd03805">
    <property type="entry name" value="GT4_ALG2-like"/>
    <property type="match status" value="1"/>
</dbReference>
<feature type="domain" description="Glycosyltransferase subfamily 4-like N-terminal" evidence="12">
    <location>
        <begin position="12"/>
        <end position="185"/>
    </location>
</feature>
<comment type="function">
    <text evidence="10">Mannosylates Man(2)GlcNAc(2)-dolichol diphosphate and Man(1)GlcNAc(2)-dolichol diphosphate to form Man(3)GlcNAc(2)-dolichol diphosphate.</text>
</comment>
<keyword evidence="6" id="KW-1133">Transmembrane helix</keyword>
<keyword evidence="3 10" id="KW-0808">Transferase</keyword>
<evidence type="ECO:0000256" key="9">
    <source>
        <dbReference type="ARBA" id="ARBA00045104"/>
    </source>
</evidence>
<feature type="domain" description="Glycosyl transferase family 1" evidence="11">
    <location>
        <begin position="203"/>
        <end position="372"/>
    </location>
</feature>
<dbReference type="GO" id="GO:0004378">
    <property type="term" value="F:GDP-Man:Man(1)GlcNAc(2)-PP-Dol alpha-1,3-mannosyltransferase activity"/>
    <property type="evidence" value="ECO:0007669"/>
    <property type="project" value="UniProtKB-UniRule"/>
</dbReference>
<dbReference type="InterPro" id="IPR028098">
    <property type="entry name" value="Glyco_trans_4-like_N"/>
</dbReference>
<organism evidence="13 14">
    <name type="scientific">Haemonchus contortus</name>
    <name type="common">Barber pole worm</name>
    <dbReference type="NCBI Taxonomy" id="6289"/>
    <lineage>
        <taxon>Eukaryota</taxon>
        <taxon>Metazoa</taxon>
        <taxon>Ecdysozoa</taxon>
        <taxon>Nematoda</taxon>
        <taxon>Chromadorea</taxon>
        <taxon>Rhabditida</taxon>
        <taxon>Rhabditina</taxon>
        <taxon>Rhabditomorpha</taxon>
        <taxon>Strongyloidea</taxon>
        <taxon>Trichostrongylidae</taxon>
        <taxon>Haemonchus</taxon>
    </lineage>
</organism>
<evidence type="ECO:0000256" key="5">
    <source>
        <dbReference type="ARBA" id="ARBA00022824"/>
    </source>
</evidence>
<dbReference type="SUPFAM" id="SSF53756">
    <property type="entry name" value="UDP-Glycosyltransferase/glycogen phosphorylase"/>
    <property type="match status" value="1"/>
</dbReference>
<keyword evidence="13" id="KW-1185">Reference proteome</keyword>
<comment type="similarity">
    <text evidence="10">Belongs to the glycosyltransferase group 1 family.</text>
</comment>
<keyword evidence="2 10" id="KW-0328">Glycosyltransferase</keyword>
<dbReference type="Pfam" id="PF00534">
    <property type="entry name" value="Glycos_transf_1"/>
    <property type="match status" value="1"/>
</dbReference>
<dbReference type="OrthoDB" id="448893at2759"/>
<evidence type="ECO:0000256" key="3">
    <source>
        <dbReference type="ARBA" id="ARBA00022679"/>
    </source>
</evidence>
<dbReference type="PANTHER" id="PTHR45918:SF1">
    <property type="entry name" value="ALPHA-1,3_1,6-MANNOSYLTRANSFERASE ALG2"/>
    <property type="match status" value="1"/>
</dbReference>
<evidence type="ECO:0000256" key="1">
    <source>
        <dbReference type="ARBA" id="ARBA00004922"/>
    </source>
</evidence>
<evidence type="ECO:0000256" key="7">
    <source>
        <dbReference type="ARBA" id="ARBA00023136"/>
    </source>
</evidence>
<proteinExistence type="inferred from homology"/>
<keyword evidence="4" id="KW-0812">Transmembrane</keyword>
<keyword evidence="5" id="KW-0256">Endoplasmic reticulum</keyword>
<evidence type="ECO:0000313" key="14">
    <source>
        <dbReference type="WBParaSite" id="HCON_00048660-00001"/>
    </source>
</evidence>
<evidence type="ECO:0000256" key="4">
    <source>
        <dbReference type="ARBA" id="ARBA00022692"/>
    </source>
</evidence>
<dbReference type="EC" id="2.4.1.257" evidence="10"/>
<protein>
    <recommendedName>
        <fullName evidence="10">Alpha-1,3/1,6-mannosyltransferase ALG2</fullName>
        <ecNumber evidence="10">2.4.1.132</ecNumber>
        <ecNumber evidence="10">2.4.1.257</ecNumber>
    </recommendedName>
    <alternativeName>
        <fullName evidence="10">GDP-Man:Man(1)GlcNAc(2)-PP-Dol alpha-1,3-mannosyltransferase</fullName>
    </alternativeName>
</protein>
<evidence type="ECO:0000256" key="8">
    <source>
        <dbReference type="ARBA" id="ARBA00045103"/>
    </source>
</evidence>
<dbReference type="Proteomes" id="UP000025227">
    <property type="component" value="Unplaced"/>
</dbReference>
<comment type="pathway">
    <text evidence="1 10">Protein modification; protein glycosylation.</text>
</comment>
<dbReference type="WBParaSite" id="HCON_00048660-00001">
    <property type="protein sequence ID" value="HCON_00048660-00001"/>
    <property type="gene ID" value="HCON_00048660"/>
</dbReference>
<keyword evidence="7" id="KW-0472">Membrane</keyword>